<gene>
    <name evidence="2" type="ORF">BDN71DRAFT_1431180</name>
</gene>
<evidence type="ECO:0000313" key="3">
    <source>
        <dbReference type="Proteomes" id="UP000807025"/>
    </source>
</evidence>
<organism evidence="2 3">
    <name type="scientific">Pleurotus eryngii</name>
    <name type="common">Boletus of the steppes</name>
    <dbReference type="NCBI Taxonomy" id="5323"/>
    <lineage>
        <taxon>Eukaryota</taxon>
        <taxon>Fungi</taxon>
        <taxon>Dikarya</taxon>
        <taxon>Basidiomycota</taxon>
        <taxon>Agaricomycotina</taxon>
        <taxon>Agaricomycetes</taxon>
        <taxon>Agaricomycetidae</taxon>
        <taxon>Agaricales</taxon>
        <taxon>Pleurotineae</taxon>
        <taxon>Pleurotaceae</taxon>
        <taxon>Pleurotus</taxon>
    </lineage>
</organism>
<keyword evidence="3" id="KW-1185">Reference proteome</keyword>
<dbReference type="Proteomes" id="UP000807025">
    <property type="component" value="Unassembled WGS sequence"/>
</dbReference>
<feature type="region of interest" description="Disordered" evidence="1">
    <location>
        <begin position="332"/>
        <end position="355"/>
    </location>
</feature>
<sequence length="380" mass="42398">MDSLSAEGDSSRTRRPPRRIKWIVGRETERGTARSIPSEMGIPLYPLRSVNILLAICEGAKALLARREYEYSVSTHWVDGLQEQLLLCRRCSSTITWLPLPVKPAPRTSWNRAQRTLSRSIERRQGNMKSPADGDLPQETLQILIGGNWVEDSRCLESCSRLQMRNMPIKTISADQTIQPAREKNTPNIVDGLWGASLAVFGLLWWFTKNRHARSFLALTKKLEIGACTMPTLRPYTSHIQKLGVILVQPVEELILRQQWSSIKLLVALGSEIRTCAHLFIPTSLVLHEPPRQAENREARPPQIVHDVGRVFLASGLRSEYSSPPRSVLAGPGCKLAKHRTRNPPRSVSLPEDRLLGGHDGVAGMKCDAMRGSGGFCLDG</sequence>
<accession>A0A9P6D8I5</accession>
<dbReference type="EMBL" id="MU154564">
    <property type="protein sequence ID" value="KAF9495247.1"/>
    <property type="molecule type" value="Genomic_DNA"/>
</dbReference>
<name>A0A9P6D8I5_PLEER</name>
<reference evidence="2" key="1">
    <citation type="submission" date="2020-11" db="EMBL/GenBank/DDBJ databases">
        <authorList>
            <consortium name="DOE Joint Genome Institute"/>
            <person name="Ahrendt S."/>
            <person name="Riley R."/>
            <person name="Andreopoulos W."/>
            <person name="Labutti K."/>
            <person name="Pangilinan J."/>
            <person name="Ruiz-Duenas F.J."/>
            <person name="Barrasa J.M."/>
            <person name="Sanchez-Garcia M."/>
            <person name="Camarero S."/>
            <person name="Miyauchi S."/>
            <person name="Serrano A."/>
            <person name="Linde D."/>
            <person name="Babiker R."/>
            <person name="Drula E."/>
            <person name="Ayuso-Fernandez I."/>
            <person name="Pacheco R."/>
            <person name="Padilla G."/>
            <person name="Ferreira P."/>
            <person name="Barriuso J."/>
            <person name="Kellner H."/>
            <person name="Castanera R."/>
            <person name="Alfaro M."/>
            <person name="Ramirez L."/>
            <person name="Pisabarro A.G."/>
            <person name="Kuo A."/>
            <person name="Tritt A."/>
            <person name="Lipzen A."/>
            <person name="He G."/>
            <person name="Yan M."/>
            <person name="Ng V."/>
            <person name="Cullen D."/>
            <person name="Martin F."/>
            <person name="Rosso M.-N."/>
            <person name="Henrissat B."/>
            <person name="Hibbett D."/>
            <person name="Martinez A.T."/>
            <person name="Grigoriev I.V."/>
        </authorList>
    </citation>
    <scope>NUCLEOTIDE SEQUENCE</scope>
    <source>
        <strain evidence="2">ATCC 90797</strain>
    </source>
</reference>
<protein>
    <submittedName>
        <fullName evidence="2">Uncharacterized protein</fullName>
    </submittedName>
</protein>
<evidence type="ECO:0000256" key="1">
    <source>
        <dbReference type="SAM" id="MobiDB-lite"/>
    </source>
</evidence>
<evidence type="ECO:0000313" key="2">
    <source>
        <dbReference type="EMBL" id="KAF9495247.1"/>
    </source>
</evidence>
<proteinExistence type="predicted"/>
<dbReference type="AlphaFoldDB" id="A0A9P6D8I5"/>
<comment type="caution">
    <text evidence="2">The sequence shown here is derived from an EMBL/GenBank/DDBJ whole genome shotgun (WGS) entry which is preliminary data.</text>
</comment>